<dbReference type="VEuPathDB" id="AmoebaDB:KM1_125100"/>
<comment type="caution">
    <text evidence="3">The sequence shown here is derived from an EMBL/GenBank/DDBJ whole genome shotgun (WGS) entry which is preliminary data.</text>
</comment>
<feature type="compositionally biased region" description="Low complexity" evidence="1">
    <location>
        <begin position="1"/>
        <end position="15"/>
    </location>
</feature>
<sequence>MNNNNSNISFNNSQNHQPVSDDESNDEEDFFDVLLQRQMIEIIRHTTEEGELEVEPDESINQSDNEPDRTYQTTPLTYSYLLSQQYIPPNEGELTEHQLVVPLIIGNVFLQPDTTAPFILRGGLCGTFRQLIRSCNGILRACIINEHSFEMSELKEVYGCIGNVIKYEDHESSIAIIFKGIKRCKLITNNRRETIIPIGKVEIIPDMKDISYLYSMIVNNGCYGYQYWKLHCLEHSKKQIIDFIKKIEGDLISEQLESIQDTNEFLTAVHSHLPLSIKDELQYERAQTVEDAIKICIHCIQSTQLKCACCNEFNIKTIFCPTENIFSISTSGISSNHVNPSGFTFTVTTAIHCSNLRVETQPSYEFSWFEGYAWQIIVCESCESHIGWKFTTRNDLLKPKVFYGLRSDCYIVSQ</sequence>
<dbReference type="OMA" id="ICACCNE"/>
<dbReference type="VEuPathDB" id="AmoebaDB:EHI_148120"/>
<gene>
    <name evidence="3" type="ORF">CL6EHI_148120</name>
</gene>
<dbReference type="CDD" id="cd15777">
    <property type="entry name" value="CRBN_C_like"/>
    <property type="match status" value="1"/>
</dbReference>
<accession>A0A5K1VS87</accession>
<dbReference type="VEuPathDB" id="AmoebaDB:EHI8A_068800"/>
<evidence type="ECO:0000259" key="2">
    <source>
        <dbReference type="PROSITE" id="PS51788"/>
    </source>
</evidence>
<dbReference type="EMBL" id="BDEQ01000001">
    <property type="protein sequence ID" value="GAT91650.1"/>
    <property type="molecule type" value="Genomic_DNA"/>
</dbReference>
<name>A0A5K1VS87_ENTHI</name>
<feature type="domain" description="CULT" evidence="2">
    <location>
        <begin position="302"/>
        <end position="414"/>
    </location>
</feature>
<dbReference type="Proteomes" id="UP000078387">
    <property type="component" value="Unassembled WGS sequence"/>
</dbReference>
<organism evidence="3 4">
    <name type="scientific">Entamoeba histolytica</name>
    <dbReference type="NCBI Taxonomy" id="5759"/>
    <lineage>
        <taxon>Eukaryota</taxon>
        <taxon>Amoebozoa</taxon>
        <taxon>Evosea</taxon>
        <taxon>Archamoebae</taxon>
        <taxon>Mastigamoebida</taxon>
        <taxon>Entamoebidae</taxon>
        <taxon>Entamoeba</taxon>
    </lineage>
</organism>
<dbReference type="AlphaFoldDB" id="A0A5K1VS87"/>
<dbReference type="VEuPathDB" id="AmoebaDB:EHI5A_101480"/>
<evidence type="ECO:0000313" key="4">
    <source>
        <dbReference type="Proteomes" id="UP000078387"/>
    </source>
</evidence>
<dbReference type="PROSITE" id="PS51788">
    <property type="entry name" value="CULT"/>
    <property type="match status" value="1"/>
</dbReference>
<dbReference type="InterPro" id="IPR034750">
    <property type="entry name" value="CULT"/>
</dbReference>
<evidence type="ECO:0000256" key="1">
    <source>
        <dbReference type="SAM" id="MobiDB-lite"/>
    </source>
</evidence>
<feature type="region of interest" description="Disordered" evidence="1">
    <location>
        <begin position="46"/>
        <end position="70"/>
    </location>
</feature>
<dbReference type="VEuPathDB" id="AmoebaDB:EHI7A_066220"/>
<protein>
    <recommendedName>
        <fullName evidence="2">CULT domain-containing protein</fullName>
    </recommendedName>
</protein>
<proteinExistence type="predicted"/>
<evidence type="ECO:0000313" key="3">
    <source>
        <dbReference type="EMBL" id="GAT91650.1"/>
    </source>
</evidence>
<feature type="region of interest" description="Disordered" evidence="1">
    <location>
        <begin position="1"/>
        <end position="27"/>
    </location>
</feature>
<dbReference type="FunFam" id="2.170.150.20:FF:000010">
    <property type="entry name" value="Protein yippee-like"/>
    <property type="match status" value="1"/>
</dbReference>
<feature type="compositionally biased region" description="Polar residues" evidence="1">
    <location>
        <begin position="59"/>
        <end position="70"/>
    </location>
</feature>
<feature type="compositionally biased region" description="Acidic residues" evidence="1">
    <location>
        <begin position="49"/>
        <end position="58"/>
    </location>
</feature>
<dbReference type="Gene3D" id="2.170.150.20">
    <property type="entry name" value="Peptide methionine sulfoxide reductase"/>
    <property type="match status" value="1"/>
</dbReference>
<reference evidence="3 4" key="1">
    <citation type="submission" date="2016-05" db="EMBL/GenBank/DDBJ databases">
        <title>First whole genome sequencing of Entamoeba histolytica HM1:IMSS-clone-6.</title>
        <authorList>
            <person name="Mukherjee Avik.K."/>
            <person name="Izumyama S."/>
            <person name="Nakada-Tsukui K."/>
            <person name="Nozaki T."/>
        </authorList>
    </citation>
    <scope>NUCLEOTIDE SEQUENCE [LARGE SCALE GENOMIC DNA]</scope>
    <source>
        <strain evidence="3 4">HM1:IMSS clone 6</strain>
    </source>
</reference>